<dbReference type="PANTHER" id="PTHR17614">
    <property type="entry name" value="ZINC FINGER-CONTAINING"/>
    <property type="match status" value="1"/>
</dbReference>
<feature type="region of interest" description="Disordered" evidence="4">
    <location>
        <begin position="943"/>
        <end position="972"/>
    </location>
</feature>
<keyword evidence="2" id="KW-0863">Zinc-finger</keyword>
<dbReference type="PANTHER" id="PTHR17614:SF12">
    <property type="entry name" value="ZINC FINGER PROTEIN 804B"/>
    <property type="match status" value="1"/>
</dbReference>
<feature type="region of interest" description="Disordered" evidence="4">
    <location>
        <begin position="406"/>
        <end position="458"/>
    </location>
</feature>
<dbReference type="GO" id="GO:0005634">
    <property type="term" value="C:nucleus"/>
    <property type="evidence" value="ECO:0007669"/>
    <property type="project" value="TreeGrafter"/>
</dbReference>
<feature type="region of interest" description="Disordered" evidence="4">
    <location>
        <begin position="534"/>
        <end position="566"/>
    </location>
</feature>
<gene>
    <name evidence="5" type="ORF">U0070_022802</name>
</gene>
<evidence type="ECO:0000313" key="5">
    <source>
        <dbReference type="EMBL" id="KAK7834831.1"/>
    </source>
</evidence>
<evidence type="ECO:0000256" key="1">
    <source>
        <dbReference type="ARBA" id="ARBA00022723"/>
    </source>
</evidence>
<keyword evidence="1" id="KW-0479">Metal-binding</keyword>
<dbReference type="Proteomes" id="UP001488838">
    <property type="component" value="Unassembled WGS sequence"/>
</dbReference>
<protein>
    <recommendedName>
        <fullName evidence="7">Zinc finger protein 804B</fullName>
    </recommendedName>
</protein>
<organism evidence="5 6">
    <name type="scientific">Myodes glareolus</name>
    <name type="common">Bank vole</name>
    <name type="synonym">Clethrionomys glareolus</name>
    <dbReference type="NCBI Taxonomy" id="447135"/>
    <lineage>
        <taxon>Eukaryota</taxon>
        <taxon>Metazoa</taxon>
        <taxon>Chordata</taxon>
        <taxon>Craniata</taxon>
        <taxon>Vertebrata</taxon>
        <taxon>Euteleostomi</taxon>
        <taxon>Mammalia</taxon>
        <taxon>Eutheria</taxon>
        <taxon>Euarchontoglires</taxon>
        <taxon>Glires</taxon>
        <taxon>Rodentia</taxon>
        <taxon>Myomorpha</taxon>
        <taxon>Muroidea</taxon>
        <taxon>Cricetidae</taxon>
        <taxon>Arvicolinae</taxon>
        <taxon>Myodes</taxon>
    </lineage>
</organism>
<reference evidence="5 6" key="1">
    <citation type="journal article" date="2023" name="bioRxiv">
        <title>Conserved and derived expression patterns and positive selection on dental genes reveal complex evolutionary context of ever-growing rodent molars.</title>
        <authorList>
            <person name="Calamari Z.T."/>
            <person name="Song A."/>
            <person name="Cohen E."/>
            <person name="Akter M."/>
            <person name="Roy R.D."/>
            <person name="Hallikas O."/>
            <person name="Christensen M.M."/>
            <person name="Li P."/>
            <person name="Marangoni P."/>
            <person name="Jernvall J."/>
            <person name="Klein O.D."/>
        </authorList>
    </citation>
    <scope>NUCLEOTIDE SEQUENCE [LARGE SCALE GENOMIC DNA]</scope>
    <source>
        <strain evidence="5">V071</strain>
    </source>
</reference>
<evidence type="ECO:0000256" key="4">
    <source>
        <dbReference type="SAM" id="MobiDB-lite"/>
    </source>
</evidence>
<dbReference type="GO" id="GO:0008270">
    <property type="term" value="F:zinc ion binding"/>
    <property type="evidence" value="ECO:0007669"/>
    <property type="project" value="UniProtKB-KW"/>
</dbReference>
<feature type="compositionally biased region" description="Basic residues" evidence="4">
    <location>
        <begin position="545"/>
        <end position="555"/>
    </location>
</feature>
<dbReference type="AlphaFoldDB" id="A0AAW0KAE4"/>
<feature type="compositionally biased region" description="Basic and acidic residues" evidence="4">
    <location>
        <begin position="894"/>
        <end position="919"/>
    </location>
</feature>
<feature type="compositionally biased region" description="Polar residues" evidence="4">
    <location>
        <begin position="869"/>
        <end position="879"/>
    </location>
</feature>
<evidence type="ECO:0000256" key="3">
    <source>
        <dbReference type="ARBA" id="ARBA00022833"/>
    </source>
</evidence>
<feature type="compositionally biased region" description="Basic and acidic residues" evidence="4">
    <location>
        <begin position="406"/>
        <end position="430"/>
    </location>
</feature>
<feature type="region of interest" description="Disordered" evidence="4">
    <location>
        <begin position="603"/>
        <end position="637"/>
    </location>
</feature>
<name>A0AAW0KAE4_MYOGA</name>
<sequence length="1261" mass="142051">MRLKELKQREFARNVASKSWKDEKKQEKALKRLHQLAELRQQSECVSGNGPAYKAPRIAMEKQLQQGVFPVKNGRKVSCMKSTLLLKGKTLPRSTMEKQRFATHNRQQLQADRRFLFGNRITQMSSDLGNANHRTGVSFSFSKKAYLKLESSASVFSENTEDTHDCNKSPTYKVKQTVEECMCCRFSNDDSHLTKEEGVISPSHLEGVLNNTFSMNSKMSQNKNETLNEILKDSSGIPASFSRSNLHLSERNFTLSGREKEIRNALKDTSENCINHRRQANESSSQLHVRKHSDNHCCESMDEFSPSGPREQKSRAHLNPISRMEARAKASEEAERVSSNVQRHCREGCPRDLKSKPLPFLHVQSKDGLTTLQWPTELLFFTRTEPCLSYSCNPLYFDFKLSRNTKDEHNSENVKTELEKEPLEMKRRTESQVSGLMKEQQKLTQGDQSQKPKRIIANPDWEKFQRKYNLYYNDSDSSVSEPDSLRDLDMKSPEVPAYLNLSLKGGMRQDNADDAEFKEHSDVHWQSCNRTVLNNAQDRPSRSSHFARTKTHKRNPCTPHSEVEGENQCTWNFSPCTSENHSEHETDISESLKSCGIGLGNKASTSGKQSYDRFSPKPPLSNHPRPRDGSPRDMASWRNTCSSHPPNGCGSGHLLYVCKAECDSQERHIWKDSKHNCFCLSDVPISSSCPQLETQRGRSGKLWYSFKTKKQPKRSNCHCRERCKLGKHQQFAGSKPTRVFNCDSSSQVSLDRKSEKPLNGPGPQHNKSGSYLRHRAYCLSKHKRSQKSLTSLHISDVGKLKCRQCNRSTLNYLLRSCGCGPSETTQSNISDGEGPSLTAKCLLERIKAKKCQEEATKFEVSSNTCLKESETHSQIQPTAQPGPPSCNRSALPFSEKRQLGKRGNEKDSITYKTSDKDTVRSSQKNNFTLFTDVQCDNNLSKGINHTVTDSQSLSRKKTQTTKEQSKSSISEVQPFLQSCDSVPNHFLGAFPSNRYPGVSDSTETKEDQTNLDLQDVSVSMNHVEGSINSCYDRTMQKHDKVEDELEGCHKSLSPPLVHQPITFSPDEIDKYKLLQLQAQQHVQKQLLPKHLRVVPAAGPTVFSPPSAVQTLPVHQHTAITTIHHTFLQHFAVSASISSHGSPLPMAHLHPLPQTHFSPLPFPTVAPAIIPAHPTFLGHPLHLVAAAPFHPSHIAFQALPPPAFIPTLFGPHLNPATTSLFHLNPLIQPVLQGQDLYHHACSNQMQQLNSVKEALNMSVHLT</sequence>
<accession>A0AAW0KAE4</accession>
<feature type="region of interest" description="Disordered" evidence="4">
    <location>
        <begin position="869"/>
        <end position="921"/>
    </location>
</feature>
<feature type="compositionally biased region" description="Polar residues" evidence="4">
    <location>
        <begin position="534"/>
        <end position="544"/>
    </location>
</feature>
<comment type="caution">
    <text evidence="5">The sequence shown here is derived from an EMBL/GenBank/DDBJ whole genome shotgun (WGS) entry which is preliminary data.</text>
</comment>
<feature type="compositionally biased region" description="Polar residues" evidence="4">
    <location>
        <begin position="943"/>
        <end position="953"/>
    </location>
</feature>
<evidence type="ECO:0000256" key="2">
    <source>
        <dbReference type="ARBA" id="ARBA00022771"/>
    </source>
</evidence>
<proteinExistence type="predicted"/>
<keyword evidence="3" id="KW-0862">Zinc</keyword>
<keyword evidence="6" id="KW-1185">Reference proteome</keyword>
<dbReference type="InterPro" id="IPR052445">
    <property type="entry name" value="ZnF-G_patch_domain"/>
</dbReference>
<dbReference type="EMBL" id="JBBHLL010000003">
    <property type="protein sequence ID" value="KAK7834831.1"/>
    <property type="molecule type" value="Genomic_DNA"/>
</dbReference>
<evidence type="ECO:0000313" key="6">
    <source>
        <dbReference type="Proteomes" id="UP001488838"/>
    </source>
</evidence>
<evidence type="ECO:0008006" key="7">
    <source>
        <dbReference type="Google" id="ProtNLM"/>
    </source>
</evidence>
<feature type="region of interest" description="Disordered" evidence="4">
    <location>
        <begin position="301"/>
        <end position="320"/>
    </location>
</feature>